<dbReference type="GO" id="GO:0022627">
    <property type="term" value="C:cytosolic small ribosomal subunit"/>
    <property type="evidence" value="ECO:0007669"/>
    <property type="project" value="UniProtKB-UniRule"/>
</dbReference>
<keyword evidence="2 6" id="KW-0699">rRNA-binding</keyword>
<evidence type="ECO:0000256" key="1">
    <source>
        <dbReference type="ARBA" id="ARBA00010254"/>
    </source>
</evidence>
<evidence type="ECO:0000313" key="8">
    <source>
        <dbReference type="Proteomes" id="UP000296201"/>
    </source>
</evidence>
<dbReference type="CDD" id="cd00364">
    <property type="entry name" value="Ribosomal_uS17"/>
    <property type="match status" value="1"/>
</dbReference>
<evidence type="ECO:0000313" key="7">
    <source>
        <dbReference type="EMBL" id="QBZ82290.1"/>
    </source>
</evidence>
<gene>
    <name evidence="6 7" type="primary">rpsQ</name>
    <name evidence="7" type="ORF">GHNINEIG_00318</name>
</gene>
<comment type="subunit">
    <text evidence="6">Part of the 30S ribosomal subunit.</text>
</comment>
<name>A0A4P7NX28_9GAMM</name>
<protein>
    <recommendedName>
        <fullName evidence="6">Small ribosomal subunit protein uS17</fullName>
    </recommendedName>
</protein>
<dbReference type="EMBL" id="CP032096">
    <property type="protein sequence ID" value="QBZ82290.1"/>
    <property type="molecule type" value="Genomic_DNA"/>
</dbReference>
<dbReference type="NCBIfam" id="NF004123">
    <property type="entry name" value="PRK05610.1"/>
    <property type="match status" value="1"/>
</dbReference>
<dbReference type="PANTHER" id="PTHR10744">
    <property type="entry name" value="40S RIBOSOMAL PROTEIN S11 FAMILY MEMBER"/>
    <property type="match status" value="1"/>
</dbReference>
<evidence type="ECO:0000256" key="6">
    <source>
        <dbReference type="HAMAP-Rule" id="MF_01345"/>
    </source>
</evidence>
<dbReference type="Proteomes" id="UP000296201">
    <property type="component" value="Chromosome"/>
</dbReference>
<dbReference type="Pfam" id="PF00366">
    <property type="entry name" value="Ribosomal_S17"/>
    <property type="match status" value="1"/>
</dbReference>
<evidence type="ECO:0000256" key="5">
    <source>
        <dbReference type="ARBA" id="ARBA00023274"/>
    </source>
</evidence>
<comment type="function">
    <text evidence="6">One of the primary rRNA binding proteins, it binds specifically to the 5'-end of 16S ribosomal RNA.</text>
</comment>
<proteinExistence type="inferred from homology"/>
<keyword evidence="8" id="KW-1185">Reference proteome</keyword>
<dbReference type="GO" id="GO:0003735">
    <property type="term" value="F:structural constituent of ribosome"/>
    <property type="evidence" value="ECO:0007669"/>
    <property type="project" value="UniProtKB-UniRule"/>
</dbReference>
<dbReference type="OrthoDB" id="9811714at2"/>
<dbReference type="InterPro" id="IPR019984">
    <property type="entry name" value="Ribosomal_uS17_bact/chlr"/>
</dbReference>
<dbReference type="HAMAP" id="MF_01345_B">
    <property type="entry name" value="Ribosomal_uS17_B"/>
    <property type="match status" value="1"/>
</dbReference>
<keyword evidence="3 6" id="KW-0694">RNA-binding</keyword>
<dbReference type="Gene3D" id="2.40.50.140">
    <property type="entry name" value="Nucleic acid-binding proteins"/>
    <property type="match status" value="1"/>
</dbReference>
<keyword evidence="4 6" id="KW-0689">Ribosomal protein</keyword>
<keyword evidence="5 6" id="KW-0687">Ribonucleoprotein</keyword>
<dbReference type="PRINTS" id="PR00973">
    <property type="entry name" value="RIBOSOMALS17"/>
</dbReference>
<dbReference type="NCBIfam" id="TIGR03635">
    <property type="entry name" value="uS17_bact"/>
    <property type="match status" value="1"/>
</dbReference>
<reference evidence="7 8" key="1">
    <citation type="submission" date="2018-08" db="EMBL/GenBank/DDBJ databases">
        <title>Horizontal acquisition of hydrogen conversion ability and other habitat adaptations in Hydrogenovibrio crunogenus strains.</title>
        <authorList>
            <person name="Gonnella G."/>
            <person name="Adam N."/>
            <person name="Perner M."/>
        </authorList>
    </citation>
    <scope>NUCLEOTIDE SEQUENCE [LARGE SCALE GENOMIC DNA]</scope>
    <source>
        <strain evidence="7 8">SP-41</strain>
    </source>
</reference>
<dbReference type="InterPro" id="IPR012340">
    <property type="entry name" value="NA-bd_OB-fold"/>
</dbReference>
<evidence type="ECO:0000256" key="2">
    <source>
        <dbReference type="ARBA" id="ARBA00022730"/>
    </source>
</evidence>
<dbReference type="SUPFAM" id="SSF50249">
    <property type="entry name" value="Nucleic acid-binding proteins"/>
    <property type="match status" value="1"/>
</dbReference>
<dbReference type="OMA" id="HPMYGKF"/>
<evidence type="ECO:0000256" key="3">
    <source>
        <dbReference type="ARBA" id="ARBA00022884"/>
    </source>
</evidence>
<dbReference type="RefSeq" id="WP_011369725.1">
    <property type="nucleotide sequence ID" value="NZ_CP032096.1"/>
</dbReference>
<dbReference type="InterPro" id="IPR000266">
    <property type="entry name" value="Ribosomal_uS17"/>
</dbReference>
<accession>A0A4P7NX28</accession>
<organism evidence="7 8">
    <name type="scientific">Hydrogenovibrio crunogenus</name>
    <dbReference type="NCBI Taxonomy" id="39765"/>
    <lineage>
        <taxon>Bacteria</taxon>
        <taxon>Pseudomonadati</taxon>
        <taxon>Pseudomonadota</taxon>
        <taxon>Gammaproteobacteria</taxon>
        <taxon>Thiotrichales</taxon>
        <taxon>Piscirickettsiaceae</taxon>
        <taxon>Hydrogenovibrio</taxon>
    </lineage>
</organism>
<dbReference type="AlphaFoldDB" id="A0A4P7NX28"/>
<dbReference type="SMR" id="A0A4P7NX28"/>
<sequence length="87" mass="9636">MAGSENKARTMQGVVVSNGMDKSVVVMTNRYIKHPKYKKFVRKSTKVMAHDADNACGVGDRVTISECTPFSKRKTWSLVSIDEKAAL</sequence>
<dbReference type="GO" id="GO:0006412">
    <property type="term" value="P:translation"/>
    <property type="evidence" value="ECO:0007669"/>
    <property type="project" value="UniProtKB-UniRule"/>
</dbReference>
<dbReference type="GO" id="GO:0019843">
    <property type="term" value="F:rRNA binding"/>
    <property type="evidence" value="ECO:0007669"/>
    <property type="project" value="UniProtKB-UniRule"/>
</dbReference>
<evidence type="ECO:0000256" key="4">
    <source>
        <dbReference type="ARBA" id="ARBA00022980"/>
    </source>
</evidence>
<comment type="similarity">
    <text evidence="1 6">Belongs to the universal ribosomal protein uS17 family.</text>
</comment>
<dbReference type="PANTHER" id="PTHR10744:SF1">
    <property type="entry name" value="SMALL RIBOSOMAL SUBUNIT PROTEIN US17M"/>
    <property type="match status" value="1"/>
</dbReference>